<dbReference type="EMBL" id="QVMU01000001">
    <property type="protein sequence ID" value="RJX75708.1"/>
    <property type="molecule type" value="Genomic_DNA"/>
</dbReference>
<dbReference type="AlphaFoldDB" id="A0A3A6QWQ2"/>
<accession>A0A3A6QWQ2</accession>
<evidence type="ECO:0000313" key="2">
    <source>
        <dbReference type="Proteomes" id="UP000273252"/>
    </source>
</evidence>
<proteinExistence type="predicted"/>
<keyword evidence="2" id="KW-1185">Reference proteome</keyword>
<gene>
    <name evidence="1" type="ORF">DZ860_03265</name>
</gene>
<reference evidence="1 2" key="1">
    <citation type="submission" date="2018-08" db="EMBL/GenBank/DDBJ databases">
        <title>Vibrio isolated from the Eastern China Marginal Seas.</title>
        <authorList>
            <person name="Li Y."/>
        </authorList>
    </citation>
    <scope>NUCLEOTIDE SEQUENCE [LARGE SCALE GENOMIC DNA]</scope>
    <source>
        <strain evidence="1 2">BEI233</strain>
    </source>
</reference>
<protein>
    <submittedName>
        <fullName evidence="1">Uncharacterized protein</fullName>
    </submittedName>
</protein>
<comment type="caution">
    <text evidence="1">The sequence shown here is derived from an EMBL/GenBank/DDBJ whole genome shotgun (WGS) entry which is preliminary data.</text>
</comment>
<dbReference type="Proteomes" id="UP000273252">
    <property type="component" value="Unassembled WGS sequence"/>
</dbReference>
<evidence type="ECO:0000313" key="1">
    <source>
        <dbReference type="EMBL" id="RJX75708.1"/>
    </source>
</evidence>
<sequence>MSRSPIKVGDRFRTTNCGMVEVSEVVNSKKILVIFDNTDEKKWTFSSCLRKGNVHDPSLPRLPSKKPSVKKGDIFTTNYHGDIEVVNYVSANEVTVRFIKTNDLVETSITRINEGVVKPPGSPPGKPEIVIPSDMQVDFRHTTKNYGDLKVVKYHHAKLVKVKFIQTGFETTAAAHDIRHGEVWDKLKPVIHGVGYHGTGPYKSTYSNRDNPFEPGRVKCRAYFAWSNMLTRCYSKANQLRQPSYIGVVVDEEWHNFQNFAEWYYAQNWKGMQLDKDLLCGGHGKRYGPDTCVMIPEADNKALNRETKIQKTSSGKYHLSINLTIDTIDEAVDIFTTAQLHIREAIFHRLDKEDPMKNDAQKIIQEIIRKRVR</sequence>
<organism evidence="1 2">
    <name type="scientific">Vibrio sinensis</name>
    <dbReference type="NCBI Taxonomy" id="2302434"/>
    <lineage>
        <taxon>Bacteria</taxon>
        <taxon>Pseudomonadati</taxon>
        <taxon>Pseudomonadota</taxon>
        <taxon>Gammaproteobacteria</taxon>
        <taxon>Vibrionales</taxon>
        <taxon>Vibrionaceae</taxon>
        <taxon>Vibrio</taxon>
    </lineage>
</organism>
<name>A0A3A6QWQ2_9VIBR</name>